<sequence>MKRRLPPLNALRAFEAAGRLGRMTAAADELAVTPGAISRQVRQLEDALGVLLFDGPKQRPALTEAGRLLLPPLSDAFDRIEAVVRAVADEPAGTLDVSCFSTFTLRWLFPRLYRLQAVHPEIDVRLSTADRAVSVERERFDVVITLDDEAPAASGRIVVEALFPEWLGPVLAPSLAASIRLRAPADLRGAQLLRTRTRPDAWVQWATRAGCPAPKPGGQLFEHYEFTLQAAAAGLGICIAPWHLVVDDLAAGRLVAPLGFCESGHRYVALRRAQRSVKAERFCAWLLREAAAMPLPR</sequence>
<dbReference type="RefSeq" id="WP_173124825.1">
    <property type="nucleotide sequence ID" value="NZ_JABRWJ010000005.1"/>
</dbReference>
<protein>
    <submittedName>
        <fullName evidence="6">LysR family transcriptional regulator</fullName>
    </submittedName>
</protein>
<evidence type="ECO:0000256" key="4">
    <source>
        <dbReference type="ARBA" id="ARBA00023163"/>
    </source>
</evidence>
<evidence type="ECO:0000259" key="5">
    <source>
        <dbReference type="PROSITE" id="PS50931"/>
    </source>
</evidence>
<keyword evidence="4" id="KW-0804">Transcription</keyword>
<organism evidence="6 7">
    <name type="scientific">Pseudaquabacterium terrae</name>
    <dbReference type="NCBI Taxonomy" id="2732868"/>
    <lineage>
        <taxon>Bacteria</taxon>
        <taxon>Pseudomonadati</taxon>
        <taxon>Pseudomonadota</taxon>
        <taxon>Betaproteobacteria</taxon>
        <taxon>Burkholderiales</taxon>
        <taxon>Sphaerotilaceae</taxon>
        <taxon>Pseudaquabacterium</taxon>
    </lineage>
</organism>
<dbReference type="Gene3D" id="1.10.10.10">
    <property type="entry name" value="Winged helix-like DNA-binding domain superfamily/Winged helix DNA-binding domain"/>
    <property type="match status" value="1"/>
</dbReference>
<feature type="domain" description="HTH lysR-type" evidence="5">
    <location>
        <begin position="6"/>
        <end position="63"/>
    </location>
</feature>
<evidence type="ECO:0000256" key="2">
    <source>
        <dbReference type="ARBA" id="ARBA00023015"/>
    </source>
</evidence>
<evidence type="ECO:0000256" key="3">
    <source>
        <dbReference type="ARBA" id="ARBA00023125"/>
    </source>
</evidence>
<dbReference type="PROSITE" id="PS50931">
    <property type="entry name" value="HTH_LYSR"/>
    <property type="match status" value="1"/>
</dbReference>
<proteinExistence type="inferred from homology"/>
<evidence type="ECO:0000313" key="6">
    <source>
        <dbReference type="EMBL" id="NRF68781.1"/>
    </source>
</evidence>
<dbReference type="Pfam" id="PF00126">
    <property type="entry name" value="HTH_1"/>
    <property type="match status" value="1"/>
</dbReference>
<reference evidence="6 7" key="1">
    <citation type="submission" date="2020-05" db="EMBL/GenBank/DDBJ databases">
        <title>Aquincola sp. isolate from soil.</title>
        <authorList>
            <person name="Han J."/>
            <person name="Kim D.-U."/>
        </authorList>
    </citation>
    <scope>NUCLEOTIDE SEQUENCE [LARGE SCALE GENOMIC DNA]</scope>
    <source>
        <strain evidence="6 7">S2</strain>
    </source>
</reference>
<dbReference type="PANTHER" id="PTHR30537:SF74">
    <property type="entry name" value="HTH-TYPE TRANSCRIPTIONAL REGULATOR TRPI"/>
    <property type="match status" value="1"/>
</dbReference>
<dbReference type="InterPro" id="IPR058163">
    <property type="entry name" value="LysR-type_TF_proteobact-type"/>
</dbReference>
<dbReference type="Gene3D" id="3.40.190.10">
    <property type="entry name" value="Periplasmic binding protein-like II"/>
    <property type="match status" value="2"/>
</dbReference>
<dbReference type="Pfam" id="PF03466">
    <property type="entry name" value="LysR_substrate"/>
    <property type="match status" value="1"/>
</dbReference>
<dbReference type="PANTHER" id="PTHR30537">
    <property type="entry name" value="HTH-TYPE TRANSCRIPTIONAL REGULATOR"/>
    <property type="match status" value="1"/>
</dbReference>
<dbReference type="InterPro" id="IPR005119">
    <property type="entry name" value="LysR_subst-bd"/>
</dbReference>
<keyword evidence="7" id="KW-1185">Reference proteome</keyword>
<dbReference type="InterPro" id="IPR036390">
    <property type="entry name" value="WH_DNA-bd_sf"/>
</dbReference>
<dbReference type="EMBL" id="JABRWJ010000005">
    <property type="protein sequence ID" value="NRF68781.1"/>
    <property type="molecule type" value="Genomic_DNA"/>
</dbReference>
<evidence type="ECO:0000256" key="1">
    <source>
        <dbReference type="ARBA" id="ARBA00009437"/>
    </source>
</evidence>
<gene>
    <name evidence="6" type="ORF">HLB44_17450</name>
</gene>
<dbReference type="Proteomes" id="UP000737171">
    <property type="component" value="Unassembled WGS sequence"/>
</dbReference>
<keyword evidence="2" id="KW-0805">Transcription regulation</keyword>
<comment type="similarity">
    <text evidence="1">Belongs to the LysR transcriptional regulatory family.</text>
</comment>
<comment type="caution">
    <text evidence="6">The sequence shown here is derived from an EMBL/GenBank/DDBJ whole genome shotgun (WGS) entry which is preliminary data.</text>
</comment>
<dbReference type="InterPro" id="IPR036388">
    <property type="entry name" value="WH-like_DNA-bd_sf"/>
</dbReference>
<dbReference type="SUPFAM" id="SSF46785">
    <property type="entry name" value="Winged helix' DNA-binding domain"/>
    <property type="match status" value="1"/>
</dbReference>
<name>A0ABX2EJF5_9BURK</name>
<evidence type="ECO:0000313" key="7">
    <source>
        <dbReference type="Proteomes" id="UP000737171"/>
    </source>
</evidence>
<accession>A0ABX2EJF5</accession>
<dbReference type="SUPFAM" id="SSF53850">
    <property type="entry name" value="Periplasmic binding protein-like II"/>
    <property type="match status" value="1"/>
</dbReference>
<dbReference type="InterPro" id="IPR000847">
    <property type="entry name" value="LysR_HTH_N"/>
</dbReference>
<keyword evidence="3" id="KW-0238">DNA-binding</keyword>